<dbReference type="InterPro" id="IPR051262">
    <property type="entry name" value="SMP-30/CGR1_Lactonase"/>
</dbReference>
<feature type="signal peptide" evidence="1">
    <location>
        <begin position="1"/>
        <end position="26"/>
    </location>
</feature>
<comment type="caution">
    <text evidence="3">The sequence shown here is derived from an EMBL/GenBank/DDBJ whole genome shotgun (WGS) entry which is preliminary data.</text>
</comment>
<dbReference type="Pfam" id="PF08450">
    <property type="entry name" value="SGL"/>
    <property type="match status" value="1"/>
</dbReference>
<organism evidence="3 4">
    <name type="scientific">Xanthomonas boreopolis</name>
    <dbReference type="NCBI Taxonomy" id="86183"/>
    <lineage>
        <taxon>Bacteria</taxon>
        <taxon>Pseudomonadati</taxon>
        <taxon>Pseudomonadota</taxon>
        <taxon>Gammaproteobacteria</taxon>
        <taxon>Lysobacterales</taxon>
        <taxon>Lysobacteraceae</taxon>
        <taxon>Xanthomonas</taxon>
    </lineage>
</organism>
<name>A0A919FA24_9XANT</name>
<evidence type="ECO:0000259" key="2">
    <source>
        <dbReference type="Pfam" id="PF08450"/>
    </source>
</evidence>
<dbReference type="PANTHER" id="PTHR47572">
    <property type="entry name" value="LIPOPROTEIN-RELATED"/>
    <property type="match status" value="1"/>
</dbReference>
<dbReference type="RefSeq" id="WP_434029813.1">
    <property type="nucleotide sequence ID" value="NZ_BNBA01000030.1"/>
</dbReference>
<feature type="domain" description="SMP-30/Gluconolactonase/LRE-like region" evidence="2">
    <location>
        <begin position="92"/>
        <end position="291"/>
    </location>
</feature>
<dbReference type="AlphaFoldDB" id="A0A919FA24"/>
<evidence type="ECO:0000313" key="3">
    <source>
        <dbReference type="EMBL" id="GHH58457.1"/>
    </source>
</evidence>
<dbReference type="PANTHER" id="PTHR47572:SF5">
    <property type="entry name" value="BLR2277 PROTEIN"/>
    <property type="match status" value="1"/>
</dbReference>
<dbReference type="InterPro" id="IPR013658">
    <property type="entry name" value="SGL"/>
</dbReference>
<dbReference type="Proteomes" id="UP000623958">
    <property type="component" value="Unassembled WGS sequence"/>
</dbReference>
<evidence type="ECO:0000256" key="1">
    <source>
        <dbReference type="SAM" id="SignalP"/>
    </source>
</evidence>
<keyword evidence="1" id="KW-0732">Signal</keyword>
<keyword evidence="4" id="KW-1185">Reference proteome</keyword>
<dbReference type="EMBL" id="BNBA01000030">
    <property type="protein sequence ID" value="GHH58457.1"/>
    <property type="molecule type" value="Genomic_DNA"/>
</dbReference>
<accession>A0A919FA24</accession>
<evidence type="ECO:0000313" key="4">
    <source>
        <dbReference type="Proteomes" id="UP000623958"/>
    </source>
</evidence>
<dbReference type="InterPro" id="IPR011042">
    <property type="entry name" value="6-blade_b-propeller_TolB-like"/>
</dbReference>
<reference evidence="3" key="2">
    <citation type="submission" date="2020-09" db="EMBL/GenBank/DDBJ databases">
        <authorList>
            <person name="Sun Q."/>
            <person name="Ohkuma M."/>
        </authorList>
    </citation>
    <scope>NUCLEOTIDE SEQUENCE</scope>
    <source>
        <strain evidence="3">JCM 13306</strain>
    </source>
</reference>
<gene>
    <name evidence="3" type="ORF">GCM10009090_31300</name>
</gene>
<reference evidence="3" key="1">
    <citation type="journal article" date="2014" name="Int. J. Syst. Evol. Microbiol.">
        <title>Complete genome sequence of Corynebacterium casei LMG S-19264T (=DSM 44701T), isolated from a smear-ripened cheese.</title>
        <authorList>
            <consortium name="US DOE Joint Genome Institute (JGI-PGF)"/>
            <person name="Walter F."/>
            <person name="Albersmeier A."/>
            <person name="Kalinowski J."/>
            <person name="Ruckert C."/>
        </authorList>
    </citation>
    <scope>NUCLEOTIDE SEQUENCE</scope>
    <source>
        <strain evidence="3">JCM 13306</strain>
    </source>
</reference>
<dbReference type="Gene3D" id="2.120.10.30">
    <property type="entry name" value="TolB, C-terminal domain"/>
    <property type="match status" value="1"/>
</dbReference>
<feature type="chain" id="PRO_5037600351" evidence="1">
    <location>
        <begin position="27"/>
        <end position="316"/>
    </location>
</feature>
<proteinExistence type="predicted"/>
<protein>
    <submittedName>
        <fullName evidence="3">Gluconolactonase</fullName>
    </submittedName>
</protein>
<dbReference type="SUPFAM" id="SSF63829">
    <property type="entry name" value="Calcium-dependent phosphotriesterase"/>
    <property type="match status" value="1"/>
</dbReference>
<sequence length="316" mass="33845">MIRSAPSPLRTALAVVLLAASTVAPAANNRQARLPTVYVASDYVPDGVFGKGVEGPAVGPDGRLYAVAFGGDGTIGRVTARPDGTGQAELFVRLPEGSTGNGLRFGEHGVLYVADYTGHRVLAVDPDTRQVSTFAADARMHQPNDLARAPDGTLYASDPDWSTGTGQIWRIDREGHAELLETGMGTTNGIEVSPRGDRLYVNESMQRKVWVYDLDRGGKPSNKRLLIEFPDAGLDGMRCDRDGNLYIARYDAGAVVVVSPQGKLLRTVKLKGSKPTNLAFGGKDGRQVYVTLQDRGAIETFLSEVPGRETGRKGAF</sequence>